<reference evidence="11" key="1">
    <citation type="submission" date="2025-08" db="UniProtKB">
        <authorList>
            <consortium name="RefSeq"/>
        </authorList>
    </citation>
    <scope>IDENTIFICATION</scope>
    <source>
        <tissue evidence="11">Silk gland</tissue>
    </source>
</reference>
<dbReference type="Proteomes" id="UP000504629">
    <property type="component" value="Unplaced"/>
</dbReference>
<feature type="binding site" description="axial binding residue" evidence="8">
    <location>
        <position position="373"/>
    </location>
    <ligand>
        <name>heme</name>
        <dbReference type="ChEBI" id="CHEBI:30413"/>
    </ligand>
    <ligandPart>
        <name>Fe</name>
        <dbReference type="ChEBI" id="CHEBI:18248"/>
    </ligandPart>
</feature>
<keyword evidence="5" id="KW-0560">Oxidoreductase</keyword>
<dbReference type="GO" id="GO:0042744">
    <property type="term" value="P:hydrogen peroxide catabolic process"/>
    <property type="evidence" value="ECO:0007669"/>
    <property type="project" value="UniProtKB-KW"/>
</dbReference>
<dbReference type="Gene3D" id="2.40.180.10">
    <property type="entry name" value="Catalase core domain"/>
    <property type="match status" value="1"/>
</dbReference>
<dbReference type="SMART" id="SM01060">
    <property type="entry name" value="Catalase"/>
    <property type="match status" value="1"/>
</dbReference>
<sequence length="553" mass="63684">MNSPIWGILLAISIQNVKSYKFDNFTVQPAARQLLDFKLEHPEPIGLWTTTSGEPVEIRENTAQNTDIISNQVFLDLQTINDGERVPERIVHAKGTGAYGYFVVTNDVSKYTKADVFNGIGKKTPLVVRFSSSVENLGGTDLKPEMKGMAVKFYTEEGNLDLLCLQNPVYFYRDAFFFSSLAHGLKRNPQTNLFDFTLFYDIITLRPNTLHAFMWTQSEYGIPNGYRKMNGHPIHTYEVNNRKGEKFYVKFNFRTEQGLDNLTRAETIQLADPDYYIRDLYNAIENKNYPSWRLEMDVMTFEGVKEVDYDPFDVTRLWKNGTYITVPIGRLVLNRNVKNVFRDVELSAFNPGNLVPGIPGPPDFMFKTRRLFYRDTQNYRLGRNHNKIDINKPKYAKLYSRDGKPPVDHNMKNAPNYYPNSFNGPIPYVDESKPREKLLILQSHAVDFEPHSYFYNHVLVRESQKQRLVDNLAATLVSVTSPVLERTIKLMYLIDKDLGRRLTVALELARVAAAQRAQAIAARNGELTPIKRKSDLHSEDSKDVKLQFVKRTN</sequence>
<keyword evidence="2" id="KW-0575">Peroxidase</keyword>
<dbReference type="KEGG" id="bman:114245878"/>
<evidence type="ECO:0000256" key="4">
    <source>
        <dbReference type="ARBA" id="ARBA00022723"/>
    </source>
</evidence>
<evidence type="ECO:0000313" key="11">
    <source>
        <dbReference type="RefSeq" id="XP_028033984.1"/>
    </source>
</evidence>
<dbReference type="Pfam" id="PF00199">
    <property type="entry name" value="Catalase"/>
    <property type="match status" value="1"/>
</dbReference>
<keyword evidence="7" id="KW-0376">Hydrogen peroxide</keyword>
<dbReference type="PIRSF" id="PIRSF038928">
    <property type="entry name" value="Catalase_clade1-3"/>
    <property type="match status" value="1"/>
</dbReference>
<evidence type="ECO:0000259" key="9">
    <source>
        <dbReference type="SMART" id="SM01060"/>
    </source>
</evidence>
<evidence type="ECO:0000256" key="3">
    <source>
        <dbReference type="ARBA" id="ARBA00022617"/>
    </source>
</evidence>
<dbReference type="PRINTS" id="PR00067">
    <property type="entry name" value="CATALASE"/>
</dbReference>
<dbReference type="PANTHER" id="PTHR11465">
    <property type="entry name" value="CATALASE"/>
    <property type="match status" value="1"/>
</dbReference>
<dbReference type="RefSeq" id="XP_028033984.1">
    <property type="nucleotide sequence ID" value="XM_028178183.1"/>
</dbReference>
<evidence type="ECO:0000256" key="6">
    <source>
        <dbReference type="ARBA" id="ARBA00023004"/>
    </source>
</evidence>
<comment type="cofactor">
    <cofactor evidence="8">
        <name>heme</name>
        <dbReference type="ChEBI" id="CHEBI:30413"/>
    </cofactor>
</comment>
<dbReference type="GO" id="GO:0042542">
    <property type="term" value="P:response to hydrogen peroxide"/>
    <property type="evidence" value="ECO:0007669"/>
    <property type="project" value="TreeGrafter"/>
</dbReference>
<evidence type="ECO:0000256" key="7">
    <source>
        <dbReference type="ARBA" id="ARBA00023324"/>
    </source>
</evidence>
<dbReference type="InterPro" id="IPR020835">
    <property type="entry name" value="Catalase_sf"/>
</dbReference>
<dbReference type="SUPFAM" id="SSF56634">
    <property type="entry name" value="Heme-dependent catalase-like"/>
    <property type="match status" value="1"/>
</dbReference>
<dbReference type="GO" id="GO:0005777">
    <property type="term" value="C:peroxisome"/>
    <property type="evidence" value="ECO:0007669"/>
    <property type="project" value="TreeGrafter"/>
</dbReference>
<protein>
    <submittedName>
        <fullName evidence="11">Catalase-like</fullName>
    </submittedName>
</protein>
<dbReference type="InterPro" id="IPR011614">
    <property type="entry name" value="Catalase_core"/>
</dbReference>
<evidence type="ECO:0000256" key="2">
    <source>
        <dbReference type="ARBA" id="ARBA00022559"/>
    </source>
</evidence>
<dbReference type="PANTHER" id="PTHR11465:SF9">
    <property type="entry name" value="CATALASE"/>
    <property type="match status" value="1"/>
</dbReference>
<comment type="similarity">
    <text evidence="1">Belongs to the catalase family.</text>
</comment>
<name>A0A6J2K0X2_BOMMA</name>
<dbReference type="GO" id="GO:0046872">
    <property type="term" value="F:metal ion binding"/>
    <property type="evidence" value="ECO:0007669"/>
    <property type="project" value="UniProtKB-KW"/>
</dbReference>
<keyword evidence="10" id="KW-1185">Reference proteome</keyword>
<accession>A0A6J2K0X2</accession>
<dbReference type="GO" id="GO:0004096">
    <property type="term" value="F:catalase activity"/>
    <property type="evidence" value="ECO:0007669"/>
    <property type="project" value="UniProtKB-EC"/>
</dbReference>
<dbReference type="OrthoDB" id="6880011at2759"/>
<dbReference type="InterPro" id="IPR018028">
    <property type="entry name" value="Catalase"/>
</dbReference>
<dbReference type="Pfam" id="PF06628">
    <property type="entry name" value="Catalase-rel"/>
    <property type="match status" value="1"/>
</dbReference>
<keyword evidence="6 8" id="KW-0408">Iron</keyword>
<keyword evidence="3 8" id="KW-0349">Heme</keyword>
<organism evidence="10 11">
    <name type="scientific">Bombyx mandarina</name>
    <name type="common">Wild silk moth</name>
    <name type="synonym">Wild silkworm</name>
    <dbReference type="NCBI Taxonomy" id="7092"/>
    <lineage>
        <taxon>Eukaryota</taxon>
        <taxon>Metazoa</taxon>
        <taxon>Ecdysozoa</taxon>
        <taxon>Arthropoda</taxon>
        <taxon>Hexapoda</taxon>
        <taxon>Insecta</taxon>
        <taxon>Pterygota</taxon>
        <taxon>Neoptera</taxon>
        <taxon>Endopterygota</taxon>
        <taxon>Lepidoptera</taxon>
        <taxon>Glossata</taxon>
        <taxon>Ditrysia</taxon>
        <taxon>Bombycoidea</taxon>
        <taxon>Bombycidae</taxon>
        <taxon>Bombycinae</taxon>
        <taxon>Bombyx</taxon>
    </lineage>
</organism>
<dbReference type="InterPro" id="IPR010582">
    <property type="entry name" value="Catalase_immune_responsive"/>
</dbReference>
<evidence type="ECO:0000256" key="1">
    <source>
        <dbReference type="ARBA" id="ARBA00005329"/>
    </source>
</evidence>
<evidence type="ECO:0000256" key="5">
    <source>
        <dbReference type="ARBA" id="ARBA00023002"/>
    </source>
</evidence>
<dbReference type="GO" id="GO:0005739">
    <property type="term" value="C:mitochondrion"/>
    <property type="evidence" value="ECO:0007669"/>
    <property type="project" value="TreeGrafter"/>
</dbReference>
<feature type="domain" description="Catalase core" evidence="9">
    <location>
        <begin position="49"/>
        <end position="426"/>
    </location>
</feature>
<dbReference type="GeneID" id="114245878"/>
<gene>
    <name evidence="11" type="primary">LOC114245878</name>
</gene>
<evidence type="ECO:0000313" key="10">
    <source>
        <dbReference type="Proteomes" id="UP000504629"/>
    </source>
</evidence>
<dbReference type="GO" id="GO:0020037">
    <property type="term" value="F:heme binding"/>
    <property type="evidence" value="ECO:0007669"/>
    <property type="project" value="InterPro"/>
</dbReference>
<dbReference type="AlphaFoldDB" id="A0A6J2K0X2"/>
<keyword evidence="4 8" id="KW-0479">Metal-binding</keyword>
<dbReference type="InterPro" id="IPR024711">
    <property type="entry name" value="Catalase_clade1/3"/>
</dbReference>
<dbReference type="Gene3D" id="1.20.1370.60">
    <property type="match status" value="2"/>
</dbReference>
<dbReference type="PROSITE" id="PS51402">
    <property type="entry name" value="CATALASE_3"/>
    <property type="match status" value="1"/>
</dbReference>
<evidence type="ECO:0000256" key="8">
    <source>
        <dbReference type="PIRSR" id="PIRSR038928-2"/>
    </source>
</evidence>
<proteinExistence type="inferred from homology"/>